<proteinExistence type="predicted"/>
<name>J0P844_9BACT</name>
<gene>
    <name evidence="1" type="ORF">SapgrDRAFT_2024</name>
</gene>
<reference evidence="2" key="1">
    <citation type="journal article" date="2012" name="Stand. Genomic Sci.">
        <title>Permanent draft genome sequence of the gliding predator Saprospira grandis strain Sa g1 (= HR1).</title>
        <authorList>
            <person name="Mavromatis K."/>
            <person name="Chertkov O."/>
            <person name="Lapidus A."/>
            <person name="Nolan M."/>
            <person name="Lucas S."/>
            <person name="Tice H."/>
            <person name="Del Rio T.G."/>
            <person name="Cheng J.F."/>
            <person name="Han C."/>
            <person name="Tapia R."/>
            <person name="Bruce D."/>
            <person name="Goodwin L.A."/>
            <person name="Pitluck S."/>
            <person name="Huntemann M."/>
            <person name="Liolios K."/>
            <person name="Pagani I."/>
            <person name="Ivanova N."/>
            <person name="Mikhailova N."/>
            <person name="Pati A."/>
            <person name="Chen A."/>
            <person name="Palaniappan K."/>
            <person name="Land M."/>
            <person name="Brambilla E.M."/>
            <person name="Rohde M."/>
            <person name="Spring S."/>
            <person name="Goker M."/>
            <person name="Detter J.C."/>
            <person name="Bristow J."/>
            <person name="Eisen J.A."/>
            <person name="Markowitz V."/>
            <person name="Hugenholtz P."/>
            <person name="Kyrpides N.C."/>
            <person name="Klenk H.P."/>
            <person name="Woyke T."/>
        </authorList>
    </citation>
    <scope>NUCLEOTIDE SEQUENCE [LARGE SCALE GENOMIC DNA]</scope>
    <source>
        <strain evidence="2">DSM 2844</strain>
    </source>
</reference>
<dbReference type="HOGENOM" id="CLU_1371386_0_0_10"/>
<evidence type="ECO:0000313" key="1">
    <source>
        <dbReference type="EMBL" id="EJF53712.1"/>
    </source>
</evidence>
<dbReference type="RefSeq" id="WP_002659392.1">
    <property type="nucleotide sequence ID" value="NZ_JH719942.1"/>
</dbReference>
<protein>
    <submittedName>
        <fullName evidence="1">Uncharacterized protein</fullName>
    </submittedName>
</protein>
<organism evidence="1 2">
    <name type="scientific">Saprospira grandis DSM 2844</name>
    <dbReference type="NCBI Taxonomy" id="694433"/>
    <lineage>
        <taxon>Bacteria</taxon>
        <taxon>Pseudomonadati</taxon>
        <taxon>Bacteroidota</taxon>
        <taxon>Saprospiria</taxon>
        <taxon>Saprospirales</taxon>
        <taxon>Saprospiraceae</taxon>
        <taxon>Saprospira</taxon>
    </lineage>
</organism>
<dbReference type="EMBL" id="JH719942">
    <property type="protein sequence ID" value="EJF53712.1"/>
    <property type="molecule type" value="Genomic_DNA"/>
</dbReference>
<dbReference type="Proteomes" id="UP000005113">
    <property type="component" value="Unassembled WGS sequence"/>
</dbReference>
<sequence length="199" mass="23006">MLSKQLNSLTYSYYKLPIIGKAQSLEQTQQKINSFTFCCFLSLSLLGQSSAGPCSETICDSCVIKLEGIHYTFKPNPFCVFQKEYEVQASLAKEKRAAAEAIFFIWGVGENRTTAYCKKIRSRTTLSSNDSLFLEELSARISCTAKAYYSEPYYNDFAMMFYFYKDKEKQNKLKWQAKPFNGLLSIWRILQPIFYLDKN</sequence>
<dbReference type="AlphaFoldDB" id="J0P844"/>
<evidence type="ECO:0000313" key="2">
    <source>
        <dbReference type="Proteomes" id="UP000005113"/>
    </source>
</evidence>
<accession>J0P844</accession>